<evidence type="ECO:0000313" key="2">
    <source>
        <dbReference type="EMBL" id="MBB3999083.1"/>
    </source>
</evidence>
<dbReference type="PROSITE" id="PS50104">
    <property type="entry name" value="TIR"/>
    <property type="match status" value="1"/>
</dbReference>
<comment type="caution">
    <text evidence="2">The sequence shown here is derived from an EMBL/GenBank/DDBJ whole genome shotgun (WGS) entry which is preliminary data.</text>
</comment>
<proteinExistence type="predicted"/>
<sequence>MSVYELAILGSATAEDRRLLTGTLGTLLAEFDLVIGDDVAVRDGRSVGDRNDAVAFAAAYFGGDNADDDGPAADLVRASVPVIPTVAADGDFGREIPPFLQPANGLRRRADDPGMRELATALLECVGLLRRQRRVFVSYRRIESRSAAVQLHDLLSSRGFEVFLDTHDIRPGEPFQEVLWHRLVDSDVMVMLDTPGYFDSKWTRQELGRARATDIQVLRVVWPAHVPNKLTDMAETIYLDGNELEGPEGPIVDEVADGIVLEVERLRSRSIAARYMAITGKLRADAEKIGAIVGGIGAHRAIALDLPDGKKVWAYPVVGVPTAEILNDIAEKSRRADQREIPVLVYDHVGIREAWGAHLKWLDENIRAVRAIKVSEAGWTLAAWEA</sequence>
<dbReference type="Gene3D" id="3.40.50.10140">
    <property type="entry name" value="Toll/interleukin-1 receptor homology (TIR) domain"/>
    <property type="match status" value="1"/>
</dbReference>
<dbReference type="EMBL" id="JACIEK010000008">
    <property type="protein sequence ID" value="MBB3999083.1"/>
    <property type="molecule type" value="Genomic_DNA"/>
</dbReference>
<dbReference type="SUPFAM" id="SSF52200">
    <property type="entry name" value="Toll/Interleukin receptor TIR domain"/>
    <property type="match status" value="1"/>
</dbReference>
<dbReference type="RefSeq" id="WP_183200648.1">
    <property type="nucleotide sequence ID" value="NZ_JACIEK010000008.1"/>
</dbReference>
<gene>
    <name evidence="2" type="ORF">GGR04_002942</name>
</gene>
<protein>
    <recommendedName>
        <fullName evidence="1">TIR domain-containing protein</fullName>
    </recommendedName>
</protein>
<reference evidence="2 3" key="1">
    <citation type="submission" date="2020-08" db="EMBL/GenBank/DDBJ databases">
        <title>Genomic Encyclopedia of Type Strains, Phase IV (KMG-IV): sequencing the most valuable type-strain genomes for metagenomic binning, comparative biology and taxonomic classification.</title>
        <authorList>
            <person name="Goeker M."/>
        </authorList>
    </citation>
    <scope>NUCLEOTIDE SEQUENCE [LARGE SCALE GENOMIC DNA]</scope>
    <source>
        <strain evidence="2 3">DSM 102238</strain>
    </source>
</reference>
<organism evidence="2 3">
    <name type="scientific">Aureimonas pseudogalii</name>
    <dbReference type="NCBI Taxonomy" id="1744844"/>
    <lineage>
        <taxon>Bacteria</taxon>
        <taxon>Pseudomonadati</taxon>
        <taxon>Pseudomonadota</taxon>
        <taxon>Alphaproteobacteria</taxon>
        <taxon>Hyphomicrobiales</taxon>
        <taxon>Aurantimonadaceae</taxon>
        <taxon>Aureimonas</taxon>
    </lineage>
</organism>
<dbReference type="InterPro" id="IPR035897">
    <property type="entry name" value="Toll_tir_struct_dom_sf"/>
</dbReference>
<dbReference type="InterPro" id="IPR000157">
    <property type="entry name" value="TIR_dom"/>
</dbReference>
<dbReference type="Pfam" id="PF13676">
    <property type="entry name" value="TIR_2"/>
    <property type="match status" value="1"/>
</dbReference>
<feature type="domain" description="TIR" evidence="1">
    <location>
        <begin position="131"/>
        <end position="270"/>
    </location>
</feature>
<evidence type="ECO:0000259" key="1">
    <source>
        <dbReference type="PROSITE" id="PS50104"/>
    </source>
</evidence>
<keyword evidence="3" id="KW-1185">Reference proteome</keyword>
<accession>A0A7W6H5S5</accession>
<dbReference type="Proteomes" id="UP000542776">
    <property type="component" value="Unassembled WGS sequence"/>
</dbReference>
<evidence type="ECO:0000313" key="3">
    <source>
        <dbReference type="Proteomes" id="UP000542776"/>
    </source>
</evidence>
<dbReference type="AlphaFoldDB" id="A0A7W6H5S5"/>
<name>A0A7W6H5S5_9HYPH</name>
<dbReference type="GO" id="GO:0007165">
    <property type="term" value="P:signal transduction"/>
    <property type="evidence" value="ECO:0007669"/>
    <property type="project" value="InterPro"/>
</dbReference>